<dbReference type="GO" id="GO:0022625">
    <property type="term" value="C:cytosolic large ribosomal subunit"/>
    <property type="evidence" value="ECO:0007669"/>
    <property type="project" value="TreeGrafter"/>
</dbReference>
<comment type="similarity">
    <text evidence="1 4 5">Belongs to the universal ribosomal protein uL13 family.</text>
</comment>
<protein>
    <recommendedName>
        <fullName evidence="4">Large ribosomal subunit protein uL13</fullName>
    </recommendedName>
</protein>
<dbReference type="PIRSF" id="PIRSF002181">
    <property type="entry name" value="Ribosomal_L13"/>
    <property type="match status" value="1"/>
</dbReference>
<name>A0A6S6S558_9GAMM</name>
<dbReference type="Gene3D" id="3.90.1180.10">
    <property type="entry name" value="Ribosomal protein L13"/>
    <property type="match status" value="1"/>
</dbReference>
<evidence type="ECO:0000256" key="3">
    <source>
        <dbReference type="ARBA" id="ARBA00023274"/>
    </source>
</evidence>
<dbReference type="PROSITE" id="PS00783">
    <property type="entry name" value="RIBOSOMAL_L13"/>
    <property type="match status" value="1"/>
</dbReference>
<dbReference type="RefSeq" id="WP_183042964.1">
    <property type="nucleotide sequence ID" value="NZ_CACTJB010000002.1"/>
</dbReference>
<proteinExistence type="inferred from homology"/>
<evidence type="ECO:0000313" key="7">
    <source>
        <dbReference type="EMBL" id="CAA3707282.1"/>
    </source>
</evidence>
<dbReference type="GO" id="GO:0006412">
    <property type="term" value="P:translation"/>
    <property type="evidence" value="ECO:0007669"/>
    <property type="project" value="UniProtKB-UniRule"/>
</dbReference>
<evidence type="ECO:0000256" key="5">
    <source>
        <dbReference type="RuleBase" id="RU003877"/>
    </source>
</evidence>
<evidence type="ECO:0000256" key="1">
    <source>
        <dbReference type="ARBA" id="ARBA00006227"/>
    </source>
</evidence>
<dbReference type="InterPro" id="IPR005822">
    <property type="entry name" value="Ribosomal_uL13"/>
</dbReference>
<dbReference type="Proteomes" id="UP000560980">
    <property type="component" value="Unassembled WGS sequence"/>
</dbReference>
<accession>A0A6S6S558</accession>
<comment type="caution">
    <text evidence="7">The sequence shown here is derived from an EMBL/GenBank/DDBJ whole genome shotgun (WGS) entry which is preliminary data.</text>
</comment>
<dbReference type="InterPro" id="IPR005823">
    <property type="entry name" value="Ribosomal_uL13_bac-type"/>
</dbReference>
<dbReference type="InterPro" id="IPR023563">
    <property type="entry name" value="Ribosomal_uL13_CS"/>
</dbReference>
<reference evidence="7 8" key="1">
    <citation type="submission" date="2019-12" db="EMBL/GenBank/DDBJ databases">
        <authorList>
            <person name="Santos-Garcia D."/>
            <person name="Santos-Garcia D."/>
            <person name="Santos-Garcia D."/>
        </authorList>
    </citation>
    <scope>NUCLEOTIDE SEQUENCE [LARGE SCALE GENOMIC DNA]</scope>
    <source>
        <strain evidence="7">SiSi</strain>
    </source>
</reference>
<comment type="function">
    <text evidence="4 6">This protein is one of the early assembly proteins of the 50S ribosomal subunit, although it is not seen to bind rRNA by itself. It is important during the early stages of 50S assembly.</text>
</comment>
<dbReference type="SUPFAM" id="SSF52161">
    <property type="entry name" value="Ribosomal protein L13"/>
    <property type="match status" value="1"/>
</dbReference>
<keyword evidence="3 4" id="KW-0687">Ribonucleoprotein</keyword>
<evidence type="ECO:0000256" key="4">
    <source>
        <dbReference type="HAMAP-Rule" id="MF_01366"/>
    </source>
</evidence>
<dbReference type="AlphaFoldDB" id="A0A6S6S558"/>
<comment type="subunit">
    <text evidence="4">Part of the 50S ribosomal subunit.</text>
</comment>
<dbReference type="HAMAP" id="MF_01366">
    <property type="entry name" value="Ribosomal_uL13"/>
    <property type="match status" value="1"/>
</dbReference>
<gene>
    <name evidence="4 6 7" type="primary">rplM</name>
    <name evidence="7" type="ORF">SISI_0181</name>
</gene>
<dbReference type="CDD" id="cd00392">
    <property type="entry name" value="Ribosomal_L13"/>
    <property type="match status" value="1"/>
</dbReference>
<dbReference type="GO" id="GO:0003729">
    <property type="term" value="F:mRNA binding"/>
    <property type="evidence" value="ECO:0007669"/>
    <property type="project" value="TreeGrafter"/>
</dbReference>
<dbReference type="NCBIfam" id="TIGR01066">
    <property type="entry name" value="rplM_bact"/>
    <property type="match status" value="1"/>
</dbReference>
<dbReference type="EMBL" id="CACTJB010000002">
    <property type="protein sequence ID" value="CAA3707282.1"/>
    <property type="molecule type" value="Genomic_DNA"/>
</dbReference>
<dbReference type="Pfam" id="PF00572">
    <property type="entry name" value="Ribosomal_L13"/>
    <property type="match status" value="1"/>
</dbReference>
<dbReference type="PANTHER" id="PTHR11545:SF2">
    <property type="entry name" value="LARGE RIBOSOMAL SUBUNIT PROTEIN UL13M"/>
    <property type="match status" value="1"/>
</dbReference>
<dbReference type="PANTHER" id="PTHR11545">
    <property type="entry name" value="RIBOSOMAL PROTEIN L13"/>
    <property type="match status" value="1"/>
</dbReference>
<dbReference type="GO" id="GO:0017148">
    <property type="term" value="P:negative regulation of translation"/>
    <property type="evidence" value="ECO:0007669"/>
    <property type="project" value="TreeGrafter"/>
</dbReference>
<sequence>MKTFNVKVKDVKREWYIINAYKKTLGRLSAEIVHYLLGKNKVIYNNYLNIGDNIIIINAAQIKFTGNKLIKKIYYYHTGFPGGLRKIKLLDMLKNNPEKIIKIAVKGMLPKNSLGRLISKNIKIYKGKKHPHTAQQPLELLI</sequence>
<dbReference type="GO" id="GO:0003735">
    <property type="term" value="F:structural constituent of ribosome"/>
    <property type="evidence" value="ECO:0007669"/>
    <property type="project" value="InterPro"/>
</dbReference>
<evidence type="ECO:0000256" key="6">
    <source>
        <dbReference type="RuleBase" id="RU003878"/>
    </source>
</evidence>
<organism evidence="7 8">
    <name type="scientific">Candidatus Portiera aleyrodidarum</name>
    <name type="common">primary endosymbiont of Bemisia tabaci</name>
    <dbReference type="NCBI Taxonomy" id="91844"/>
    <lineage>
        <taxon>Bacteria</taxon>
        <taxon>Pseudomonadati</taxon>
        <taxon>Pseudomonadota</taxon>
        <taxon>Gammaproteobacteria</taxon>
        <taxon>Candidatus Johnevansiales</taxon>
        <taxon>Candidatus Johnevansiaceae</taxon>
        <taxon>Candidatus Portiera</taxon>
    </lineage>
</organism>
<dbReference type="InterPro" id="IPR036899">
    <property type="entry name" value="Ribosomal_uL13_sf"/>
</dbReference>
<evidence type="ECO:0000256" key="2">
    <source>
        <dbReference type="ARBA" id="ARBA00022980"/>
    </source>
</evidence>
<evidence type="ECO:0000313" key="8">
    <source>
        <dbReference type="Proteomes" id="UP000560980"/>
    </source>
</evidence>
<keyword evidence="2 4" id="KW-0689">Ribosomal protein</keyword>